<proteinExistence type="predicted"/>
<evidence type="ECO:0000313" key="2">
    <source>
        <dbReference type="RefSeq" id="XP_075096563.1"/>
    </source>
</evidence>
<sequence>MIIKLVVGEFTLNVVSAYASQVGLDEEIKRHFWENLDEVVLGVPHTETFHRMRFQWPHWGDFGGYDNVHGDFAFGIRNGGGTSLLDSLLDFAKAFDLVITNLSYQVGEL</sequence>
<dbReference type="Proteomes" id="UP000790787">
    <property type="component" value="Chromosome 20"/>
</dbReference>
<protein>
    <submittedName>
        <fullName evidence="2">Uncharacterized protein LOC142174630</fullName>
    </submittedName>
</protein>
<dbReference type="RefSeq" id="XP_075096563.1">
    <property type="nucleotide sequence ID" value="XM_075240462.1"/>
</dbReference>
<keyword evidence="1" id="KW-1185">Reference proteome</keyword>
<reference evidence="2" key="2">
    <citation type="submission" date="2025-08" db="UniProtKB">
        <authorList>
            <consortium name="RefSeq"/>
        </authorList>
    </citation>
    <scope>IDENTIFICATION</scope>
    <source>
        <tissue evidence="2">Leaf</tissue>
    </source>
</reference>
<accession>A0AC58TH70</accession>
<organism evidence="1 2">
    <name type="scientific">Nicotiana tabacum</name>
    <name type="common">Common tobacco</name>
    <dbReference type="NCBI Taxonomy" id="4097"/>
    <lineage>
        <taxon>Eukaryota</taxon>
        <taxon>Viridiplantae</taxon>
        <taxon>Streptophyta</taxon>
        <taxon>Embryophyta</taxon>
        <taxon>Tracheophyta</taxon>
        <taxon>Spermatophyta</taxon>
        <taxon>Magnoliopsida</taxon>
        <taxon>eudicotyledons</taxon>
        <taxon>Gunneridae</taxon>
        <taxon>Pentapetalae</taxon>
        <taxon>asterids</taxon>
        <taxon>lamiids</taxon>
        <taxon>Solanales</taxon>
        <taxon>Solanaceae</taxon>
        <taxon>Nicotianoideae</taxon>
        <taxon>Nicotianeae</taxon>
        <taxon>Nicotiana</taxon>
    </lineage>
</organism>
<name>A0AC58TH70_TOBAC</name>
<reference evidence="1" key="1">
    <citation type="journal article" date="2014" name="Nat. Commun.">
        <title>The tobacco genome sequence and its comparison with those of tomato and potato.</title>
        <authorList>
            <person name="Sierro N."/>
            <person name="Battey J.N."/>
            <person name="Ouadi S."/>
            <person name="Bakaher N."/>
            <person name="Bovet L."/>
            <person name="Willig A."/>
            <person name="Goepfert S."/>
            <person name="Peitsch M.C."/>
            <person name="Ivanov N.V."/>
        </authorList>
    </citation>
    <scope>NUCLEOTIDE SEQUENCE [LARGE SCALE GENOMIC DNA]</scope>
</reference>
<evidence type="ECO:0000313" key="1">
    <source>
        <dbReference type="Proteomes" id="UP000790787"/>
    </source>
</evidence>
<gene>
    <name evidence="2" type="primary">LOC142174630</name>
</gene>